<dbReference type="CDD" id="cd00093">
    <property type="entry name" value="HTH_XRE"/>
    <property type="match status" value="1"/>
</dbReference>
<feature type="domain" description="HTH cro/C1-type" evidence="1">
    <location>
        <begin position="27"/>
        <end position="81"/>
    </location>
</feature>
<name>A0A157L503_9BORD</name>
<evidence type="ECO:0000313" key="2">
    <source>
        <dbReference type="EMBL" id="SAH91951.1"/>
    </source>
</evidence>
<protein>
    <submittedName>
        <fullName evidence="2">Transcriptional regulator</fullName>
    </submittedName>
</protein>
<evidence type="ECO:0000313" key="3">
    <source>
        <dbReference type="Proteomes" id="UP000077037"/>
    </source>
</evidence>
<dbReference type="InterPro" id="IPR001387">
    <property type="entry name" value="Cro/C1-type_HTH"/>
</dbReference>
<dbReference type="SUPFAM" id="SSF47413">
    <property type="entry name" value="lambda repressor-like DNA-binding domains"/>
    <property type="match status" value="1"/>
</dbReference>
<proteinExistence type="predicted"/>
<dbReference type="EMBL" id="FKBS01000007">
    <property type="protein sequence ID" value="SAH91951.1"/>
    <property type="molecule type" value="Genomic_DNA"/>
</dbReference>
<dbReference type="AlphaFoldDB" id="A0A157L503"/>
<dbReference type="Gene3D" id="1.10.260.40">
    <property type="entry name" value="lambda repressor-like DNA-binding domains"/>
    <property type="match status" value="1"/>
</dbReference>
<dbReference type="RefSeq" id="WP_066407616.1">
    <property type="nucleotide sequence ID" value="NZ_FKBS01000007.1"/>
</dbReference>
<dbReference type="InterPro" id="IPR010982">
    <property type="entry name" value="Lambda_DNA-bd_dom_sf"/>
</dbReference>
<sequence>MDKKNPTGKTVFEPAIVRDVGDIGRIIQATRKSQQMTQRDIAGLAGLGNRFVVELEQGKPSIQAQKMLEVLGLLGLEVVIREKGR</sequence>
<dbReference type="SMART" id="SM00530">
    <property type="entry name" value="HTH_XRE"/>
    <property type="match status" value="1"/>
</dbReference>
<dbReference type="Proteomes" id="UP000077037">
    <property type="component" value="Unassembled WGS sequence"/>
</dbReference>
<reference evidence="2 3" key="1">
    <citation type="submission" date="2016-03" db="EMBL/GenBank/DDBJ databases">
        <authorList>
            <consortium name="Pathogen Informatics"/>
        </authorList>
    </citation>
    <scope>NUCLEOTIDE SEQUENCE [LARGE SCALE GENOMIC DNA]</scope>
    <source>
        <strain evidence="2 3">NCTC13364</strain>
    </source>
</reference>
<dbReference type="PROSITE" id="PS50943">
    <property type="entry name" value="HTH_CROC1"/>
    <property type="match status" value="1"/>
</dbReference>
<evidence type="ECO:0000259" key="1">
    <source>
        <dbReference type="PROSITE" id="PS50943"/>
    </source>
</evidence>
<dbReference type="GO" id="GO:0003677">
    <property type="term" value="F:DNA binding"/>
    <property type="evidence" value="ECO:0007669"/>
    <property type="project" value="InterPro"/>
</dbReference>
<accession>A0A157L503</accession>
<gene>
    <name evidence="2" type="ORF">SAMEA1982600_00575</name>
</gene>
<organism evidence="2 3">
    <name type="scientific">Bordetella ansorpii</name>
    <dbReference type="NCBI Taxonomy" id="288768"/>
    <lineage>
        <taxon>Bacteria</taxon>
        <taxon>Pseudomonadati</taxon>
        <taxon>Pseudomonadota</taxon>
        <taxon>Betaproteobacteria</taxon>
        <taxon>Burkholderiales</taxon>
        <taxon>Alcaligenaceae</taxon>
        <taxon>Bordetella</taxon>
    </lineage>
</organism>